<dbReference type="HOGENOM" id="CLU_549306_0_0_1"/>
<name>M2P636_CERS8</name>
<gene>
    <name evidence="1" type="ORF">CERSUDRAFT_60905</name>
</gene>
<keyword evidence="2" id="KW-1185">Reference proteome</keyword>
<dbReference type="Proteomes" id="UP000016930">
    <property type="component" value="Unassembled WGS sequence"/>
</dbReference>
<dbReference type="AlphaFoldDB" id="M2P636"/>
<accession>M2P636</accession>
<organism evidence="1 2">
    <name type="scientific">Ceriporiopsis subvermispora (strain B)</name>
    <name type="common">White-rot fungus</name>
    <name type="synonym">Gelatoporia subvermispora</name>
    <dbReference type="NCBI Taxonomy" id="914234"/>
    <lineage>
        <taxon>Eukaryota</taxon>
        <taxon>Fungi</taxon>
        <taxon>Dikarya</taxon>
        <taxon>Basidiomycota</taxon>
        <taxon>Agaricomycotina</taxon>
        <taxon>Agaricomycetes</taxon>
        <taxon>Polyporales</taxon>
        <taxon>Gelatoporiaceae</taxon>
        <taxon>Gelatoporia</taxon>
    </lineage>
</organism>
<reference evidence="1 2" key="1">
    <citation type="journal article" date="2012" name="Proc. Natl. Acad. Sci. U.S.A.">
        <title>Comparative genomics of Ceriporiopsis subvermispora and Phanerochaete chrysosporium provide insight into selective ligninolysis.</title>
        <authorList>
            <person name="Fernandez-Fueyo E."/>
            <person name="Ruiz-Duenas F.J."/>
            <person name="Ferreira P."/>
            <person name="Floudas D."/>
            <person name="Hibbett D.S."/>
            <person name="Canessa P."/>
            <person name="Larrondo L.F."/>
            <person name="James T.Y."/>
            <person name="Seelenfreund D."/>
            <person name="Lobos S."/>
            <person name="Polanco R."/>
            <person name="Tello M."/>
            <person name="Honda Y."/>
            <person name="Watanabe T."/>
            <person name="Watanabe T."/>
            <person name="Ryu J.S."/>
            <person name="Kubicek C.P."/>
            <person name="Schmoll M."/>
            <person name="Gaskell J."/>
            <person name="Hammel K.E."/>
            <person name="St John F.J."/>
            <person name="Vanden Wymelenberg A."/>
            <person name="Sabat G."/>
            <person name="Splinter BonDurant S."/>
            <person name="Syed K."/>
            <person name="Yadav J.S."/>
            <person name="Doddapaneni H."/>
            <person name="Subramanian V."/>
            <person name="Lavin J.L."/>
            <person name="Oguiza J.A."/>
            <person name="Perez G."/>
            <person name="Pisabarro A.G."/>
            <person name="Ramirez L."/>
            <person name="Santoyo F."/>
            <person name="Master E."/>
            <person name="Coutinho P.M."/>
            <person name="Henrissat B."/>
            <person name="Lombard V."/>
            <person name="Magnuson J.K."/>
            <person name="Kuees U."/>
            <person name="Hori C."/>
            <person name="Igarashi K."/>
            <person name="Samejima M."/>
            <person name="Held B.W."/>
            <person name="Barry K.W."/>
            <person name="LaButti K.M."/>
            <person name="Lapidus A."/>
            <person name="Lindquist E.A."/>
            <person name="Lucas S.M."/>
            <person name="Riley R."/>
            <person name="Salamov A.A."/>
            <person name="Hoffmeister D."/>
            <person name="Schwenk D."/>
            <person name="Hadar Y."/>
            <person name="Yarden O."/>
            <person name="de Vries R.P."/>
            <person name="Wiebenga A."/>
            <person name="Stenlid J."/>
            <person name="Eastwood D."/>
            <person name="Grigoriev I.V."/>
            <person name="Berka R.M."/>
            <person name="Blanchette R.A."/>
            <person name="Kersten P."/>
            <person name="Martinez A.T."/>
            <person name="Vicuna R."/>
            <person name="Cullen D."/>
        </authorList>
    </citation>
    <scope>NUCLEOTIDE SEQUENCE [LARGE SCALE GENOMIC DNA]</scope>
    <source>
        <strain evidence="1 2">B</strain>
    </source>
</reference>
<dbReference type="EMBL" id="KB445871">
    <property type="protein sequence ID" value="EMD30719.1"/>
    <property type="molecule type" value="Genomic_DNA"/>
</dbReference>
<dbReference type="OrthoDB" id="3248529at2759"/>
<feature type="non-terminal residue" evidence="1">
    <location>
        <position position="544"/>
    </location>
</feature>
<evidence type="ECO:0008006" key="3">
    <source>
        <dbReference type="Google" id="ProtNLM"/>
    </source>
</evidence>
<proteinExistence type="predicted"/>
<evidence type="ECO:0000313" key="2">
    <source>
        <dbReference type="Proteomes" id="UP000016930"/>
    </source>
</evidence>
<protein>
    <recommendedName>
        <fullName evidence="3">Reverse transcriptase domain-containing protein</fullName>
    </recommendedName>
</protein>
<evidence type="ECO:0000313" key="1">
    <source>
        <dbReference type="EMBL" id="EMD30719.1"/>
    </source>
</evidence>
<sequence length="544" mass="60646">MGANRHDGTGGLSAAPGNTLAGVLSSLLSDGGASQPKPQSTGIPTAVLAGAPHLNQHASATPDPHVAETWRLRTLYTSEGAPGPLIDLAQQQILEVPLPRAIWKDILSDNYVNFEKLHAAMDPGYNYEDEAKDLAGGLAIVRKDHSSAKKPLRTEGDWGRVYDAWMDGVKFFFPHRAEELIGYKKIIRELFQLMPDPALPIQVDLGIRDSYSRNRFHLDDRNRHTIYISTQLSRTLLKVRNGLRLLNLITRPSTSQRVELLSKVSLERSRLEATIRAREALAGPRAFVSGPDSPRKRKLDVTGDLPKFRRGFGWAGISPPCISPAALHTEHAPPLPRPPEHLLRDVNISAALRACADKINTSPMFVMWRNDKPRVVTDHTASGLNDGIPRAEAKVRYDNMHDFAQVLRSARALHPDRRLIVFKSDVASAFLNLPAHPLWQLRQVVTVDGKFYIVPQLLILWDKIGCPWEPKKQLADVPLVIIGFWVDPNLGTISLSPASVDNLIEVIKSFLNSNKRKQPLREWQRLAGHLNWLLNVLPWGRPAL</sequence>